<dbReference type="Proteomes" id="UP001383192">
    <property type="component" value="Unassembled WGS sequence"/>
</dbReference>
<comment type="caution">
    <text evidence="3">The sequence shown here is derived from an EMBL/GenBank/DDBJ whole genome shotgun (WGS) entry which is preliminary data.</text>
</comment>
<accession>A0AAW0CC37</accession>
<keyword evidence="1" id="KW-0175">Coiled coil</keyword>
<gene>
    <name evidence="3" type="ORF">VNI00_011789</name>
</gene>
<dbReference type="EMBL" id="JAYKXP010000052">
    <property type="protein sequence ID" value="KAK7035496.1"/>
    <property type="molecule type" value="Genomic_DNA"/>
</dbReference>
<evidence type="ECO:0000256" key="2">
    <source>
        <dbReference type="SAM" id="MobiDB-lite"/>
    </source>
</evidence>
<evidence type="ECO:0000256" key="1">
    <source>
        <dbReference type="SAM" id="Coils"/>
    </source>
</evidence>
<feature type="region of interest" description="Disordered" evidence="2">
    <location>
        <begin position="303"/>
        <end position="328"/>
    </location>
</feature>
<feature type="region of interest" description="Disordered" evidence="2">
    <location>
        <begin position="552"/>
        <end position="572"/>
    </location>
</feature>
<evidence type="ECO:0000313" key="4">
    <source>
        <dbReference type="Proteomes" id="UP001383192"/>
    </source>
</evidence>
<feature type="compositionally biased region" description="Basic and acidic residues" evidence="2">
    <location>
        <begin position="104"/>
        <end position="129"/>
    </location>
</feature>
<feature type="region of interest" description="Disordered" evidence="2">
    <location>
        <begin position="23"/>
        <end position="161"/>
    </location>
</feature>
<dbReference type="AlphaFoldDB" id="A0AAW0CC37"/>
<keyword evidence="4" id="KW-1185">Reference proteome</keyword>
<protein>
    <submittedName>
        <fullName evidence="3">Uncharacterized protein</fullName>
    </submittedName>
</protein>
<evidence type="ECO:0000313" key="3">
    <source>
        <dbReference type="EMBL" id="KAK7035496.1"/>
    </source>
</evidence>
<feature type="compositionally biased region" description="Polar residues" evidence="2">
    <location>
        <begin position="131"/>
        <end position="154"/>
    </location>
</feature>
<proteinExistence type="predicted"/>
<feature type="compositionally biased region" description="Low complexity" evidence="2">
    <location>
        <begin position="313"/>
        <end position="328"/>
    </location>
</feature>
<reference evidence="3 4" key="1">
    <citation type="submission" date="2024-01" db="EMBL/GenBank/DDBJ databases">
        <title>A draft genome for a cacao thread blight-causing isolate of Paramarasmius palmivorus.</title>
        <authorList>
            <person name="Baruah I.K."/>
            <person name="Bukari Y."/>
            <person name="Amoako-Attah I."/>
            <person name="Meinhardt L.W."/>
            <person name="Bailey B.A."/>
            <person name="Cohen S.P."/>
        </authorList>
    </citation>
    <scope>NUCLEOTIDE SEQUENCE [LARGE SCALE GENOMIC DNA]</scope>
    <source>
        <strain evidence="3 4">GH-12</strain>
    </source>
</reference>
<sequence>MSSSTPGTLSAIRRLKQVYVEIPPSPLHRNSPSFSKLLPQNMPLSPTRSNMPVAPTHKRKLSNATQPVSKKQKVDVGSQKENSSNNITKEQSGPTAFYCHQCSKKRDASERLSRPREERTGGAEEDKQKSKSISQPMTTSKPSGAESSTKSTKLQVKKPSAKRLPVVEWTNDAEARMQIREFVLRFDQTVGKSIVRSDIEELERIGEVAENDEEAPSAWVSEACVKAVILGLLGTLADEEDSSAATVIKAAIKQVRSAGVNLNKIWVALAALRESLDYPDDDAKSAHSNSSESSEDRIIITFPDPLPPPEGMTANYNTRSSRSSAATTPSDVNIVSTMQLIPVINGLIETVIESHTIREELDGGFKRCKEITKNVRENIKKENEKWEQIKKDIEANADAEVSISLALPGTWTINVSPKGSATKLKEARQTQKDNVQNLEHILKVLVPSCAPRFGPLGTDHDGRIYYALSPGVRDREFAANLLAGASKRTKGRKPIRRAKSVEARKAFQEWSWFLAVWGHHPSSIESEPGWWVFWEPEEIRKLATWISDTNDLGAKSDSDESAVKGAPPASHSRLRSLTKNLQEYATALEWRCKGDAETL</sequence>
<organism evidence="3 4">
    <name type="scientific">Paramarasmius palmivorus</name>
    <dbReference type="NCBI Taxonomy" id="297713"/>
    <lineage>
        <taxon>Eukaryota</taxon>
        <taxon>Fungi</taxon>
        <taxon>Dikarya</taxon>
        <taxon>Basidiomycota</taxon>
        <taxon>Agaricomycotina</taxon>
        <taxon>Agaricomycetes</taxon>
        <taxon>Agaricomycetidae</taxon>
        <taxon>Agaricales</taxon>
        <taxon>Marasmiineae</taxon>
        <taxon>Marasmiaceae</taxon>
        <taxon>Paramarasmius</taxon>
    </lineage>
</organism>
<feature type="coiled-coil region" evidence="1">
    <location>
        <begin position="369"/>
        <end position="396"/>
    </location>
</feature>
<feature type="compositionally biased region" description="Polar residues" evidence="2">
    <location>
        <begin position="79"/>
        <end position="94"/>
    </location>
</feature>
<name>A0AAW0CC37_9AGAR</name>